<gene>
    <name evidence="4" type="ORF">ACFOY7_17180</name>
</gene>
<dbReference type="Proteomes" id="UP001595882">
    <property type="component" value="Unassembled WGS sequence"/>
</dbReference>
<sequence length="127" mass="13665">MSNLLETLGMKLLQADKDTILMEMPITEKVKQPMGYLHGGASVALAETAASIGGLQHIDQTRQAVAGLEINCNHIKAKKDGYLIANAIPLHVGKKTMVWEVKLTDESNDLIAVARCTLAVVTPSVDK</sequence>
<proteinExistence type="inferred from homology"/>
<evidence type="ECO:0000256" key="2">
    <source>
        <dbReference type="ARBA" id="ARBA00022801"/>
    </source>
</evidence>
<dbReference type="RefSeq" id="WP_390253787.1">
    <property type="nucleotide sequence ID" value="NZ_JBHSDT010000008.1"/>
</dbReference>
<dbReference type="PANTHER" id="PTHR43240">
    <property type="entry name" value="1,4-DIHYDROXY-2-NAPHTHOYL-COA THIOESTERASE 1"/>
    <property type="match status" value="1"/>
</dbReference>
<dbReference type="SUPFAM" id="SSF54637">
    <property type="entry name" value="Thioesterase/thiol ester dehydrase-isomerase"/>
    <property type="match status" value="1"/>
</dbReference>
<organism evidence="4 5">
    <name type="scientific">Gracilibacillus xinjiangensis</name>
    <dbReference type="NCBI Taxonomy" id="1193282"/>
    <lineage>
        <taxon>Bacteria</taxon>
        <taxon>Bacillati</taxon>
        <taxon>Bacillota</taxon>
        <taxon>Bacilli</taxon>
        <taxon>Bacillales</taxon>
        <taxon>Bacillaceae</taxon>
        <taxon>Gracilibacillus</taxon>
    </lineage>
</organism>
<reference evidence="5" key="1">
    <citation type="journal article" date="2019" name="Int. J. Syst. Evol. Microbiol.">
        <title>The Global Catalogue of Microorganisms (GCM) 10K type strain sequencing project: providing services to taxonomists for standard genome sequencing and annotation.</title>
        <authorList>
            <consortium name="The Broad Institute Genomics Platform"/>
            <consortium name="The Broad Institute Genome Sequencing Center for Infectious Disease"/>
            <person name="Wu L."/>
            <person name="Ma J."/>
        </authorList>
    </citation>
    <scope>NUCLEOTIDE SEQUENCE [LARGE SCALE GENOMIC DNA]</scope>
    <source>
        <strain evidence="5">CCUG 37865</strain>
    </source>
</reference>
<evidence type="ECO:0000256" key="1">
    <source>
        <dbReference type="ARBA" id="ARBA00008324"/>
    </source>
</evidence>
<dbReference type="EMBL" id="JBHSDT010000008">
    <property type="protein sequence ID" value="MFC4404806.1"/>
    <property type="molecule type" value="Genomic_DNA"/>
</dbReference>
<comment type="caution">
    <text evidence="4">The sequence shown here is derived from an EMBL/GenBank/DDBJ whole genome shotgun (WGS) entry which is preliminary data.</text>
</comment>
<dbReference type="CDD" id="cd03443">
    <property type="entry name" value="PaaI_thioesterase"/>
    <property type="match status" value="1"/>
</dbReference>
<dbReference type="Pfam" id="PF03061">
    <property type="entry name" value="4HBT"/>
    <property type="match status" value="1"/>
</dbReference>
<protein>
    <submittedName>
        <fullName evidence="4">PaaI family thioesterase</fullName>
        <ecNumber evidence="4">3.1.2.-</ecNumber>
    </submittedName>
</protein>
<keyword evidence="5" id="KW-1185">Reference proteome</keyword>
<dbReference type="Gene3D" id="3.10.129.10">
    <property type="entry name" value="Hotdog Thioesterase"/>
    <property type="match status" value="1"/>
</dbReference>
<dbReference type="InterPro" id="IPR003736">
    <property type="entry name" value="PAAI_dom"/>
</dbReference>
<evidence type="ECO:0000313" key="5">
    <source>
        <dbReference type="Proteomes" id="UP001595882"/>
    </source>
</evidence>
<evidence type="ECO:0000313" key="4">
    <source>
        <dbReference type="EMBL" id="MFC4404806.1"/>
    </source>
</evidence>
<keyword evidence="2 4" id="KW-0378">Hydrolase</keyword>
<name>A0ABV8X1P4_9BACI</name>
<dbReference type="InterPro" id="IPR006683">
    <property type="entry name" value="Thioestr_dom"/>
</dbReference>
<dbReference type="NCBIfam" id="TIGR00369">
    <property type="entry name" value="unchar_dom_1"/>
    <property type="match status" value="1"/>
</dbReference>
<dbReference type="GO" id="GO:0016787">
    <property type="term" value="F:hydrolase activity"/>
    <property type="evidence" value="ECO:0007669"/>
    <property type="project" value="UniProtKB-KW"/>
</dbReference>
<dbReference type="PANTHER" id="PTHR43240:SF5">
    <property type="entry name" value="1,4-DIHYDROXY-2-NAPHTHOYL-COA THIOESTERASE 1"/>
    <property type="match status" value="1"/>
</dbReference>
<evidence type="ECO:0000259" key="3">
    <source>
        <dbReference type="Pfam" id="PF03061"/>
    </source>
</evidence>
<feature type="domain" description="Thioesterase" evidence="3">
    <location>
        <begin position="34"/>
        <end position="111"/>
    </location>
</feature>
<dbReference type="EC" id="3.1.2.-" evidence="4"/>
<accession>A0ABV8X1P4</accession>
<dbReference type="InterPro" id="IPR029069">
    <property type="entry name" value="HotDog_dom_sf"/>
</dbReference>
<comment type="similarity">
    <text evidence="1">Belongs to the thioesterase PaaI family.</text>
</comment>